<dbReference type="GO" id="GO:0030170">
    <property type="term" value="F:pyridoxal phosphate binding"/>
    <property type="evidence" value="ECO:0007669"/>
    <property type="project" value="InterPro"/>
</dbReference>
<comment type="cofactor">
    <cofactor evidence="1 6">
        <name>pyridoxal 5'-phosphate</name>
        <dbReference type="ChEBI" id="CHEBI:597326"/>
    </cofactor>
</comment>
<dbReference type="PANTHER" id="PTHR46383:SF3">
    <property type="entry name" value="ASPARTATE AMINOTRANSFERASE-RELATED"/>
    <property type="match status" value="1"/>
</dbReference>
<dbReference type="Proteomes" id="UP000823982">
    <property type="component" value="Unassembled WGS sequence"/>
</dbReference>
<dbReference type="FunFam" id="3.40.640.10:FF:000033">
    <property type="entry name" value="Aspartate aminotransferase"/>
    <property type="match status" value="1"/>
</dbReference>
<comment type="caution">
    <text evidence="8">The sequence shown here is derived from an EMBL/GenBank/DDBJ whole genome shotgun (WGS) entry which is preliminary data.</text>
</comment>
<dbReference type="PROSITE" id="PS00105">
    <property type="entry name" value="AA_TRANSFER_CLASS_1"/>
    <property type="match status" value="1"/>
</dbReference>
<reference evidence="8" key="2">
    <citation type="journal article" date="2021" name="PeerJ">
        <title>Extensive microbial diversity within the chicken gut microbiome revealed by metagenomics and culture.</title>
        <authorList>
            <person name="Gilroy R."/>
            <person name="Ravi A."/>
            <person name="Getino M."/>
            <person name="Pursley I."/>
            <person name="Horton D.L."/>
            <person name="Alikhan N.F."/>
            <person name="Baker D."/>
            <person name="Gharbi K."/>
            <person name="Hall N."/>
            <person name="Watson M."/>
            <person name="Adriaenssens E.M."/>
            <person name="Foster-Nyarko E."/>
            <person name="Jarju S."/>
            <person name="Secka A."/>
            <person name="Antonio M."/>
            <person name="Oren A."/>
            <person name="Chaudhuri R.R."/>
            <person name="La Ragione R."/>
            <person name="Hildebrand F."/>
            <person name="Pallen M.J."/>
        </authorList>
    </citation>
    <scope>NUCLEOTIDE SEQUENCE</scope>
    <source>
        <strain evidence="8">CHK157-1446</strain>
    </source>
</reference>
<feature type="domain" description="Aminotransferase class I/classII large" evidence="7">
    <location>
        <begin position="31"/>
        <end position="380"/>
    </location>
</feature>
<evidence type="ECO:0000256" key="1">
    <source>
        <dbReference type="ARBA" id="ARBA00001933"/>
    </source>
</evidence>
<dbReference type="Gene3D" id="3.40.640.10">
    <property type="entry name" value="Type I PLP-dependent aspartate aminotransferase-like (Major domain)"/>
    <property type="match status" value="1"/>
</dbReference>
<dbReference type="InterPro" id="IPR004838">
    <property type="entry name" value="NHTrfase_class1_PyrdxlP-BS"/>
</dbReference>
<protein>
    <recommendedName>
        <fullName evidence="6">Aminotransferase</fullName>
        <ecNumber evidence="6">2.6.1.-</ecNumber>
    </recommendedName>
</protein>
<dbReference type="InterPro" id="IPR015421">
    <property type="entry name" value="PyrdxlP-dep_Trfase_major"/>
</dbReference>
<evidence type="ECO:0000313" key="8">
    <source>
        <dbReference type="EMBL" id="HIS25012.1"/>
    </source>
</evidence>
<evidence type="ECO:0000256" key="2">
    <source>
        <dbReference type="ARBA" id="ARBA00007441"/>
    </source>
</evidence>
<reference evidence="8" key="1">
    <citation type="submission" date="2020-10" db="EMBL/GenBank/DDBJ databases">
        <authorList>
            <person name="Gilroy R."/>
        </authorList>
    </citation>
    <scope>NUCLEOTIDE SEQUENCE</scope>
    <source>
        <strain evidence="8">CHK157-1446</strain>
    </source>
</reference>
<dbReference type="PANTHER" id="PTHR46383">
    <property type="entry name" value="ASPARTATE AMINOTRANSFERASE"/>
    <property type="match status" value="1"/>
</dbReference>
<dbReference type="GO" id="GO:0006520">
    <property type="term" value="P:amino acid metabolic process"/>
    <property type="evidence" value="ECO:0007669"/>
    <property type="project" value="InterPro"/>
</dbReference>
<dbReference type="EC" id="2.6.1.-" evidence="6"/>
<name>A0A9D1EQ34_9FIRM</name>
<evidence type="ECO:0000259" key="7">
    <source>
        <dbReference type="Pfam" id="PF00155"/>
    </source>
</evidence>
<evidence type="ECO:0000256" key="4">
    <source>
        <dbReference type="ARBA" id="ARBA00022679"/>
    </source>
</evidence>
<keyword evidence="3 6" id="KW-0032">Aminotransferase</keyword>
<dbReference type="InterPro" id="IPR015424">
    <property type="entry name" value="PyrdxlP-dep_Trfase"/>
</dbReference>
<evidence type="ECO:0000313" key="9">
    <source>
        <dbReference type="Proteomes" id="UP000823982"/>
    </source>
</evidence>
<dbReference type="EMBL" id="DVIR01000057">
    <property type="protein sequence ID" value="HIS25012.1"/>
    <property type="molecule type" value="Genomic_DNA"/>
</dbReference>
<keyword evidence="5" id="KW-0663">Pyridoxal phosphate</keyword>
<proteinExistence type="inferred from homology"/>
<accession>A0A9D1EQ34</accession>
<dbReference type="SUPFAM" id="SSF53383">
    <property type="entry name" value="PLP-dependent transferases"/>
    <property type="match status" value="1"/>
</dbReference>
<dbReference type="InterPro" id="IPR050596">
    <property type="entry name" value="AspAT/PAT-like"/>
</dbReference>
<evidence type="ECO:0000256" key="3">
    <source>
        <dbReference type="ARBA" id="ARBA00022576"/>
    </source>
</evidence>
<dbReference type="InterPro" id="IPR015422">
    <property type="entry name" value="PyrdxlP-dep_Trfase_small"/>
</dbReference>
<comment type="similarity">
    <text evidence="2 6">Belongs to the class-I pyridoxal-phosphate-dependent aminotransferase family.</text>
</comment>
<dbReference type="Pfam" id="PF00155">
    <property type="entry name" value="Aminotran_1_2"/>
    <property type="match status" value="1"/>
</dbReference>
<gene>
    <name evidence="8" type="ORF">IAD01_06390</name>
</gene>
<keyword evidence="4 6" id="KW-0808">Transferase</keyword>
<dbReference type="GO" id="GO:0008483">
    <property type="term" value="F:transaminase activity"/>
    <property type="evidence" value="ECO:0007669"/>
    <property type="project" value="UniProtKB-KW"/>
</dbReference>
<sequence>MDYNKLLNKVSREIKPSGIRKYFDIAATLDDVISLGIGEPDFYTPWPIRQAAIKALERGKTFYTSNSGLIKLREVISEYTFKRTGVKYDPASEIIVTVGGSEAIDLTVRALVEEGDEVIIPEPSFVCYKPIVALAGGTPVTINTSSDNSFKLTAEALKNAITDKTKLLILPYPNNPTGAIMTKEDLEPIANILKGTNIAVLTDEIYSELTYGREHFSIISLDGMKERTVYVNGYSKAFSMTGWRLGYMCAPNEIIKNALKIHQYGIMSSPTVSQYAAIEAMTSCDDDVKMMVSEYDTRRRYLVSAFNELGLDCFTPEGAFYVFPCIKSTGMTSDEFCEKLLFHKRVAVIPGTAFGECGEGYVRVSYAYSINHLVEAIKRIREFLAELSDSGEEKKPQ</sequence>
<organism evidence="8 9">
    <name type="scientific">Candidatus Faeciplasma gallinarum</name>
    <dbReference type="NCBI Taxonomy" id="2840799"/>
    <lineage>
        <taxon>Bacteria</taxon>
        <taxon>Bacillati</taxon>
        <taxon>Bacillota</taxon>
        <taxon>Clostridia</taxon>
        <taxon>Eubacteriales</taxon>
        <taxon>Oscillospiraceae</taxon>
        <taxon>Oscillospiraceae incertae sedis</taxon>
        <taxon>Candidatus Faeciplasma</taxon>
    </lineage>
</organism>
<dbReference type="AlphaFoldDB" id="A0A9D1EQ34"/>
<dbReference type="Gene3D" id="3.90.1150.10">
    <property type="entry name" value="Aspartate Aminotransferase, domain 1"/>
    <property type="match status" value="1"/>
</dbReference>
<evidence type="ECO:0000256" key="6">
    <source>
        <dbReference type="RuleBase" id="RU000481"/>
    </source>
</evidence>
<dbReference type="InterPro" id="IPR004839">
    <property type="entry name" value="Aminotransferase_I/II_large"/>
</dbReference>
<evidence type="ECO:0000256" key="5">
    <source>
        <dbReference type="ARBA" id="ARBA00022898"/>
    </source>
</evidence>
<dbReference type="CDD" id="cd00609">
    <property type="entry name" value="AAT_like"/>
    <property type="match status" value="1"/>
</dbReference>